<dbReference type="InterPro" id="IPR036890">
    <property type="entry name" value="HATPase_C_sf"/>
</dbReference>
<dbReference type="InterPro" id="IPR003594">
    <property type="entry name" value="HATPase_dom"/>
</dbReference>
<sequence length="396" mass="42402">MTFSHNASAQSRVAAITAYGILDTPRERAFDEIAELVAAICETPMAAVSLIDQERQWFKAEVGLGVRETPLSQSICVTALDSDDVIEIEDTLEDPRSCANTLCSGPAALRFYAGAVLRTPSGVPFGTLCVLDTKPRKLTDLQRTTIRVLARQVTKELDLRQALKRQEVMQHEVDHRVKNSLQSVASFIRLQSGRAQEEATREVLETVGRRISSVALLHQELYAASVGEEVALNSYMEKLGRLFAASAPEGVRLETRCETALVSAEQATALAAICNEFVANSFKHAFPDGREGIVSIIGARGADGVFEVHLEDDGVGVDPAAAGRGLGMRIIDASAQQMGAQLAFPGRAAGHGLTLVFPTIDVPPSVPVTPAMAALEADAPRANHGGAVPRYHAPSR</sequence>
<evidence type="ECO:0000259" key="1">
    <source>
        <dbReference type="PROSITE" id="PS50109"/>
    </source>
</evidence>
<dbReference type="Gene3D" id="3.30.565.10">
    <property type="entry name" value="Histidine kinase-like ATPase, C-terminal domain"/>
    <property type="match status" value="1"/>
</dbReference>
<comment type="caution">
    <text evidence="2">The sequence shown here is derived from an EMBL/GenBank/DDBJ whole genome shotgun (WGS) entry which is preliminary data.</text>
</comment>
<dbReference type="EMBL" id="JAEKJA010000007">
    <property type="protein sequence ID" value="MBJ3776240.1"/>
    <property type="molecule type" value="Genomic_DNA"/>
</dbReference>
<dbReference type="PROSITE" id="PS50109">
    <property type="entry name" value="HIS_KIN"/>
    <property type="match status" value="1"/>
</dbReference>
<dbReference type="InterPro" id="IPR029016">
    <property type="entry name" value="GAF-like_dom_sf"/>
</dbReference>
<reference evidence="2" key="1">
    <citation type="submission" date="2020-12" db="EMBL/GenBank/DDBJ databases">
        <title>Bacterial taxonomy.</title>
        <authorList>
            <person name="Pan X."/>
        </authorList>
    </citation>
    <scope>NUCLEOTIDE SEQUENCE</scope>
    <source>
        <strain evidence="2">B2012</strain>
    </source>
</reference>
<protein>
    <submittedName>
        <fullName evidence="2">GAF domain-containing protein</fullName>
    </submittedName>
</protein>
<dbReference type="Proteomes" id="UP000609531">
    <property type="component" value="Unassembled WGS sequence"/>
</dbReference>
<feature type="domain" description="Histidine kinase" evidence="1">
    <location>
        <begin position="172"/>
        <end position="361"/>
    </location>
</feature>
<dbReference type="InterPro" id="IPR003018">
    <property type="entry name" value="GAF"/>
</dbReference>
<dbReference type="InterPro" id="IPR011495">
    <property type="entry name" value="Sig_transdc_His_kin_sub2_dim/P"/>
</dbReference>
<keyword evidence="3" id="KW-1185">Reference proteome</keyword>
<dbReference type="SMART" id="SM00065">
    <property type="entry name" value="GAF"/>
    <property type="match status" value="1"/>
</dbReference>
<dbReference type="RefSeq" id="WP_198882114.1">
    <property type="nucleotide sequence ID" value="NZ_JAEKJA010000007.1"/>
</dbReference>
<gene>
    <name evidence="2" type="ORF">JCR33_11105</name>
</gene>
<dbReference type="SMART" id="SM00387">
    <property type="entry name" value="HATPase_c"/>
    <property type="match status" value="1"/>
</dbReference>
<proteinExistence type="predicted"/>
<organism evidence="2 3">
    <name type="scientific">Acuticoccus mangrovi</name>
    <dbReference type="NCBI Taxonomy" id="2796142"/>
    <lineage>
        <taxon>Bacteria</taxon>
        <taxon>Pseudomonadati</taxon>
        <taxon>Pseudomonadota</taxon>
        <taxon>Alphaproteobacteria</taxon>
        <taxon>Hyphomicrobiales</taxon>
        <taxon>Amorphaceae</taxon>
        <taxon>Acuticoccus</taxon>
    </lineage>
</organism>
<name>A0A934IPA5_9HYPH</name>
<dbReference type="AlphaFoldDB" id="A0A934IPA5"/>
<dbReference type="SUPFAM" id="SSF55781">
    <property type="entry name" value="GAF domain-like"/>
    <property type="match status" value="1"/>
</dbReference>
<accession>A0A934IPA5</accession>
<dbReference type="PANTHER" id="PTHR43102">
    <property type="entry name" value="SLR1143 PROTEIN"/>
    <property type="match status" value="1"/>
</dbReference>
<dbReference type="Pfam" id="PF01590">
    <property type="entry name" value="GAF"/>
    <property type="match status" value="1"/>
</dbReference>
<dbReference type="InterPro" id="IPR005467">
    <property type="entry name" value="His_kinase_dom"/>
</dbReference>
<dbReference type="SUPFAM" id="SSF55874">
    <property type="entry name" value="ATPase domain of HSP90 chaperone/DNA topoisomerase II/histidine kinase"/>
    <property type="match status" value="1"/>
</dbReference>
<dbReference type="Gene3D" id="3.30.450.40">
    <property type="match status" value="1"/>
</dbReference>
<evidence type="ECO:0000313" key="3">
    <source>
        <dbReference type="Proteomes" id="UP000609531"/>
    </source>
</evidence>
<dbReference type="Pfam" id="PF07568">
    <property type="entry name" value="HisKA_2"/>
    <property type="match status" value="1"/>
</dbReference>
<dbReference type="PANTHER" id="PTHR43102:SF2">
    <property type="entry name" value="GAF DOMAIN-CONTAINING PROTEIN"/>
    <property type="match status" value="1"/>
</dbReference>
<evidence type="ECO:0000313" key="2">
    <source>
        <dbReference type="EMBL" id="MBJ3776240.1"/>
    </source>
</evidence>